<evidence type="ECO:0000313" key="3">
    <source>
        <dbReference type="Proteomes" id="UP000225918"/>
    </source>
</evidence>
<name>A0A222Z089_9CAUD</name>
<reference evidence="3" key="1">
    <citation type="submission" date="2017-05" db="EMBL/GenBank/DDBJ databases">
        <authorList>
            <person name="Song R."/>
            <person name="Chenine A.L."/>
            <person name="Ruprecht R.M."/>
        </authorList>
    </citation>
    <scope>NUCLEOTIDE SEQUENCE [LARGE SCALE GENOMIC DNA]</scope>
</reference>
<keyword evidence="1" id="KW-0812">Transmembrane</keyword>
<feature type="transmembrane region" description="Helical" evidence="1">
    <location>
        <begin position="6"/>
        <end position="28"/>
    </location>
</feature>
<organism evidence="2 3">
    <name type="scientific">Mycobacterium phage MyraDee</name>
    <dbReference type="NCBI Taxonomy" id="2024303"/>
    <lineage>
        <taxon>Viruses</taxon>
        <taxon>Duplodnaviria</taxon>
        <taxon>Heunggongvirae</taxon>
        <taxon>Uroviricota</taxon>
        <taxon>Caudoviricetes</taxon>
        <taxon>Myradeevirus</taxon>
        <taxon>Myradeevirus MyraDee</taxon>
    </lineage>
</organism>
<dbReference type="EMBL" id="MF141539">
    <property type="protein sequence ID" value="ASR77166.1"/>
    <property type="molecule type" value="Genomic_DNA"/>
</dbReference>
<proteinExistence type="predicted"/>
<keyword evidence="3" id="KW-1185">Reference proteome</keyword>
<evidence type="ECO:0000256" key="1">
    <source>
        <dbReference type="SAM" id="Phobius"/>
    </source>
</evidence>
<evidence type="ECO:0000313" key="2">
    <source>
        <dbReference type="EMBL" id="ASR77166.1"/>
    </source>
</evidence>
<gene>
    <name evidence="2" type="ORF">SEA_MYRADEE_59</name>
</gene>
<dbReference type="Proteomes" id="UP000225918">
    <property type="component" value="Segment"/>
</dbReference>
<keyword evidence="1" id="KW-0472">Membrane</keyword>
<accession>A0A222Z089</accession>
<protein>
    <submittedName>
        <fullName evidence="2">Uncharacterized protein</fullName>
    </submittedName>
</protein>
<sequence>MSFLLSAVYAAWWFIFPLVLLSWFLYALERRKENRAHQSEEARRETEQAMR</sequence>
<keyword evidence="1" id="KW-1133">Transmembrane helix</keyword>